<keyword evidence="1" id="KW-0812">Transmembrane</keyword>
<dbReference type="EMBL" id="LDPZ01000005">
    <property type="protein sequence ID" value="KTQ98022.1"/>
    <property type="molecule type" value="Genomic_DNA"/>
</dbReference>
<dbReference type="Proteomes" id="UP000078272">
    <property type="component" value="Unassembled WGS sequence"/>
</dbReference>
<proteinExistence type="predicted"/>
<feature type="transmembrane region" description="Helical" evidence="1">
    <location>
        <begin position="230"/>
        <end position="251"/>
    </location>
</feature>
<organism evidence="2 3">
    <name type="scientific">Aureimonas ureilytica</name>
    <dbReference type="NCBI Taxonomy" id="401562"/>
    <lineage>
        <taxon>Bacteria</taxon>
        <taxon>Pseudomonadati</taxon>
        <taxon>Pseudomonadota</taxon>
        <taxon>Alphaproteobacteria</taxon>
        <taxon>Hyphomicrobiales</taxon>
        <taxon>Aurantimonadaceae</taxon>
        <taxon>Aureimonas</taxon>
    </lineage>
</organism>
<feature type="transmembrane region" description="Helical" evidence="1">
    <location>
        <begin position="263"/>
        <end position="285"/>
    </location>
</feature>
<evidence type="ECO:0000313" key="3">
    <source>
        <dbReference type="Proteomes" id="UP000078272"/>
    </source>
</evidence>
<feature type="transmembrane region" description="Helical" evidence="1">
    <location>
        <begin position="18"/>
        <end position="37"/>
    </location>
</feature>
<dbReference type="STRING" id="401562.NS365_01470"/>
<dbReference type="PATRIC" id="fig|401562.3.peg.3671"/>
<feature type="transmembrane region" description="Helical" evidence="1">
    <location>
        <begin position="351"/>
        <end position="369"/>
    </location>
</feature>
<feature type="transmembrane region" description="Helical" evidence="1">
    <location>
        <begin position="192"/>
        <end position="218"/>
    </location>
</feature>
<gene>
    <name evidence="2" type="ORF">NS226_02675</name>
</gene>
<feature type="transmembrane region" description="Helical" evidence="1">
    <location>
        <begin position="138"/>
        <end position="156"/>
    </location>
</feature>
<accession>A0A175RF54</accession>
<evidence type="ECO:0000256" key="1">
    <source>
        <dbReference type="SAM" id="Phobius"/>
    </source>
</evidence>
<evidence type="ECO:0000313" key="2">
    <source>
        <dbReference type="EMBL" id="KTQ98022.1"/>
    </source>
</evidence>
<feature type="transmembrane region" description="Helical" evidence="1">
    <location>
        <begin position="107"/>
        <end position="132"/>
    </location>
</feature>
<dbReference type="AlphaFoldDB" id="A0A175RF54"/>
<protein>
    <recommendedName>
        <fullName evidence="4">Polysaccharide biosynthesis protein GtrA</fullName>
    </recommendedName>
</protein>
<evidence type="ECO:0008006" key="4">
    <source>
        <dbReference type="Google" id="ProtNLM"/>
    </source>
</evidence>
<keyword evidence="1" id="KW-1133">Transmembrane helix</keyword>
<keyword evidence="1" id="KW-0472">Membrane</keyword>
<dbReference type="OrthoDB" id="1082056at2"/>
<name>A0A175RF54_9HYPH</name>
<comment type="caution">
    <text evidence="2">The sequence shown here is derived from an EMBL/GenBank/DDBJ whole genome shotgun (WGS) entry which is preliminary data.</text>
</comment>
<sequence length="599" mass="63107">MVSETAFPLSSRRIIRRALVYGALTIAVICLMTLPSATDYVGADNDDAMRLVEVRDYLAGQGWFDLMQYRLGPPPGVLMHWSRLIDAPIALLISLFGLVVSHGWAEALALALWPIALTLPVLAAFGAAGQAIGGRLTSHAAFLLTGFYLAFSNRFLPGAIDHHNAQLALVAVLTAVLVVRPGWWGYAGAGIAASLALAVGAETTPLIAAACAVVALFWAVEGRAFRAQAIGFSLALALGNTVLYVATVPPARYWVVTCDNFSFGYYTLAVFGGASLALAAFLSSARTRGMRWACLAAIGALTLGLARWIAPQCLGNPLANLDPLLVTLWLDKVSEARSIVAFAQTEPDMLGAFYAPALLALLVCGWRLVRRDRMAFHATMGALLLVSLAIAVVQVRGTMFSNLLSIPPLALWITDLRARYLLAKGQFAPALAYGLAVLCAPSTTWALAGKLLLRPESIASPASAANPYGLASEACHGASALTPLAALPPTVVSADPDSGSWLLRFTPHRVLSAPYHRNQAGMLTELKIARAKPSEAEALLRAAHVGIVAVCPSVEVARALPTDDGSGLYARLAAGDSVSYLTPLPSSGGLKVFLVKPPT</sequence>
<feature type="transmembrane region" description="Helical" evidence="1">
    <location>
        <begin position="292"/>
        <end position="310"/>
    </location>
</feature>
<feature type="transmembrane region" description="Helical" evidence="1">
    <location>
        <begin position="168"/>
        <end position="186"/>
    </location>
</feature>
<feature type="transmembrane region" description="Helical" evidence="1">
    <location>
        <begin position="81"/>
        <end position="100"/>
    </location>
</feature>
<reference evidence="2 3" key="1">
    <citation type="journal article" date="2016" name="Front. Microbiol.">
        <title>Genomic Resource of Rice Seed Associated Bacteria.</title>
        <authorList>
            <person name="Midha S."/>
            <person name="Bansal K."/>
            <person name="Sharma S."/>
            <person name="Kumar N."/>
            <person name="Patil P.P."/>
            <person name="Chaudhry V."/>
            <person name="Patil P.B."/>
        </authorList>
    </citation>
    <scope>NUCLEOTIDE SEQUENCE [LARGE SCALE GENOMIC DNA]</scope>
    <source>
        <strain evidence="2 3">NS226</strain>
    </source>
</reference>
<feature type="transmembrane region" description="Helical" evidence="1">
    <location>
        <begin position="381"/>
        <end position="406"/>
    </location>
</feature>